<dbReference type="OrthoDB" id="9799347at2"/>
<keyword evidence="3" id="KW-0676">Redox-active center</keyword>
<dbReference type="PANTHER" id="PTHR42852:SF13">
    <property type="entry name" value="PROTEIN DIPZ"/>
    <property type="match status" value="1"/>
</dbReference>
<dbReference type="EMBL" id="JAMD01000013">
    <property type="protein sequence ID" value="KEJ94439.1"/>
    <property type="molecule type" value="Genomic_DNA"/>
</dbReference>
<evidence type="ECO:0000256" key="3">
    <source>
        <dbReference type="ARBA" id="ARBA00023284"/>
    </source>
</evidence>
<gene>
    <name evidence="7" type="ORF">JQX14_22925</name>
    <name evidence="6" type="ORF">SUH3_06250</name>
</gene>
<dbReference type="PROSITE" id="PS00194">
    <property type="entry name" value="THIOREDOXIN_1"/>
    <property type="match status" value="1"/>
</dbReference>
<dbReference type="PANTHER" id="PTHR42852">
    <property type="entry name" value="THIOL:DISULFIDE INTERCHANGE PROTEIN DSBE"/>
    <property type="match status" value="1"/>
</dbReference>
<comment type="subcellular location">
    <subcellularLocation>
        <location evidence="1">Cell envelope</location>
    </subcellularLocation>
</comment>
<keyword evidence="8" id="KW-1185">Reference proteome</keyword>
<accession>A0A073IXE4</accession>
<evidence type="ECO:0000256" key="2">
    <source>
        <dbReference type="ARBA" id="ARBA00022748"/>
    </source>
</evidence>
<proteinExistence type="predicted"/>
<dbReference type="AlphaFoldDB" id="A0A073IXE4"/>
<reference evidence="6 8" key="1">
    <citation type="submission" date="2014-01" db="EMBL/GenBank/DDBJ databases">
        <title>Sulfitobacter sp. H3 (MCCC 1A00686) Genome Sequencing.</title>
        <authorList>
            <person name="Lai Q."/>
            <person name="Hong Z."/>
        </authorList>
    </citation>
    <scope>NUCLEOTIDE SEQUENCE [LARGE SCALE GENOMIC DNA]</scope>
    <source>
        <strain evidence="6 8">H3</strain>
    </source>
</reference>
<evidence type="ECO:0000313" key="7">
    <source>
        <dbReference type="EMBL" id="MBM2357409.1"/>
    </source>
</evidence>
<dbReference type="Gene3D" id="3.40.30.10">
    <property type="entry name" value="Glutaredoxin"/>
    <property type="match status" value="1"/>
</dbReference>
<evidence type="ECO:0000256" key="1">
    <source>
        <dbReference type="ARBA" id="ARBA00004196"/>
    </source>
</evidence>
<dbReference type="CDD" id="cd02966">
    <property type="entry name" value="TlpA_like_family"/>
    <property type="match status" value="1"/>
</dbReference>
<dbReference type="EMBL" id="JAFBWN010000036">
    <property type="protein sequence ID" value="MBM2357409.1"/>
    <property type="molecule type" value="Genomic_DNA"/>
</dbReference>
<dbReference type="Pfam" id="PF08534">
    <property type="entry name" value="Redoxin"/>
    <property type="match status" value="1"/>
</dbReference>
<feature type="domain" description="Thioredoxin" evidence="5">
    <location>
        <begin position="28"/>
        <end position="170"/>
    </location>
</feature>
<dbReference type="Proteomes" id="UP000809337">
    <property type="component" value="Unassembled WGS sequence"/>
</dbReference>
<dbReference type="InterPro" id="IPR013740">
    <property type="entry name" value="Redoxin"/>
</dbReference>
<dbReference type="InterPro" id="IPR036249">
    <property type="entry name" value="Thioredoxin-like_sf"/>
</dbReference>
<organism evidence="6 8">
    <name type="scientific">Pseudosulfitobacter pseudonitzschiae</name>
    <dbReference type="NCBI Taxonomy" id="1402135"/>
    <lineage>
        <taxon>Bacteria</taxon>
        <taxon>Pseudomonadati</taxon>
        <taxon>Pseudomonadota</taxon>
        <taxon>Alphaproteobacteria</taxon>
        <taxon>Rhodobacterales</taxon>
        <taxon>Roseobacteraceae</taxon>
        <taxon>Pseudosulfitobacter</taxon>
    </lineage>
</organism>
<keyword evidence="2" id="KW-0201">Cytochrome c-type biogenesis</keyword>
<evidence type="ECO:0000313" key="6">
    <source>
        <dbReference type="EMBL" id="KEJ94439.1"/>
    </source>
</evidence>
<protein>
    <submittedName>
        <fullName evidence="6">Redoxin</fullName>
    </submittedName>
    <submittedName>
        <fullName evidence="7">TlpA family protein disulfide reductase</fullName>
    </submittedName>
</protein>
<feature type="signal peptide" evidence="4">
    <location>
        <begin position="1"/>
        <end position="20"/>
    </location>
</feature>
<name>A0A073IXE4_9RHOB</name>
<evidence type="ECO:0000256" key="4">
    <source>
        <dbReference type="SAM" id="SignalP"/>
    </source>
</evidence>
<feature type="chain" id="PRO_5041035570" evidence="4">
    <location>
        <begin position="21"/>
        <end position="170"/>
    </location>
</feature>
<dbReference type="InterPro" id="IPR017937">
    <property type="entry name" value="Thioredoxin_CS"/>
</dbReference>
<comment type="caution">
    <text evidence="6">The sequence shown here is derived from an EMBL/GenBank/DDBJ whole genome shotgun (WGS) entry which is preliminary data.</text>
</comment>
<dbReference type="InterPro" id="IPR050553">
    <property type="entry name" value="Thioredoxin_ResA/DsbE_sf"/>
</dbReference>
<dbReference type="PROSITE" id="PS51352">
    <property type="entry name" value="THIOREDOXIN_2"/>
    <property type="match status" value="1"/>
</dbReference>
<keyword evidence="4" id="KW-0732">Signal</keyword>
<dbReference type="Proteomes" id="UP000027746">
    <property type="component" value="Unassembled WGS sequence"/>
</dbReference>
<dbReference type="RefSeq" id="WP_037929516.1">
    <property type="nucleotide sequence ID" value="NZ_CP054602.1"/>
</dbReference>
<dbReference type="SUPFAM" id="SSF52833">
    <property type="entry name" value="Thioredoxin-like"/>
    <property type="match status" value="1"/>
</dbReference>
<dbReference type="GO" id="GO:0030313">
    <property type="term" value="C:cell envelope"/>
    <property type="evidence" value="ECO:0007669"/>
    <property type="project" value="UniProtKB-SubCell"/>
</dbReference>
<dbReference type="GeneID" id="68872046"/>
<sequence length="170" mass="18909">MKYLKTALLVWALSVGTAFAGPQGFALHDTPQPVINVRFETEDGSRGDMEDFRGKVILVNVWATWCVPCREEMPTLDALQAELGGDRFEVVALSIDRAGSPVVRRFYDEIGVNNLKMYVDKTMLSMTALRTVGLPTTILIDAQGRELGRLVGPAEWDDPEMVSFLRGFIE</sequence>
<evidence type="ECO:0000259" key="5">
    <source>
        <dbReference type="PROSITE" id="PS51352"/>
    </source>
</evidence>
<dbReference type="GO" id="GO:0017004">
    <property type="term" value="P:cytochrome complex assembly"/>
    <property type="evidence" value="ECO:0007669"/>
    <property type="project" value="UniProtKB-KW"/>
</dbReference>
<evidence type="ECO:0000313" key="8">
    <source>
        <dbReference type="Proteomes" id="UP000027746"/>
    </source>
</evidence>
<dbReference type="GO" id="GO:0015036">
    <property type="term" value="F:disulfide oxidoreductase activity"/>
    <property type="evidence" value="ECO:0007669"/>
    <property type="project" value="UniProtKB-ARBA"/>
</dbReference>
<dbReference type="InterPro" id="IPR013766">
    <property type="entry name" value="Thioredoxin_domain"/>
</dbReference>
<reference evidence="7" key="2">
    <citation type="submission" date="2021-01" db="EMBL/GenBank/DDBJ databases">
        <title>Diatom-associated Roseobacters Show Island Model of Population Structure.</title>
        <authorList>
            <person name="Qu L."/>
            <person name="Feng X."/>
            <person name="Chen Y."/>
            <person name="Li L."/>
            <person name="Wang X."/>
            <person name="Hu Z."/>
            <person name="Wang H."/>
            <person name="Luo H."/>
        </authorList>
    </citation>
    <scope>NUCLEOTIDE SEQUENCE</scope>
    <source>
        <strain evidence="7">SM26-45</strain>
    </source>
</reference>